<keyword evidence="2" id="KW-0813">Transport</keyword>
<evidence type="ECO:0000256" key="6">
    <source>
        <dbReference type="SAM" id="Phobius"/>
    </source>
</evidence>
<dbReference type="PANTHER" id="PTHR23519:SF1">
    <property type="entry name" value="AUTOPHAGY-RELATED PROTEIN 22"/>
    <property type="match status" value="1"/>
</dbReference>
<feature type="transmembrane region" description="Helical" evidence="6">
    <location>
        <begin position="12"/>
        <end position="34"/>
    </location>
</feature>
<evidence type="ECO:0000313" key="8">
    <source>
        <dbReference type="EMBL" id="MBB6444060.1"/>
    </source>
</evidence>
<evidence type="ECO:0000256" key="1">
    <source>
        <dbReference type="ARBA" id="ARBA00004651"/>
    </source>
</evidence>
<dbReference type="InterPro" id="IPR024671">
    <property type="entry name" value="Atg22-like"/>
</dbReference>
<feature type="transmembrane region" description="Helical" evidence="6">
    <location>
        <begin position="391"/>
        <end position="410"/>
    </location>
</feature>
<feature type="transmembrane region" description="Helical" evidence="6">
    <location>
        <begin position="302"/>
        <end position="320"/>
    </location>
</feature>
<dbReference type="GO" id="GO:0005886">
    <property type="term" value="C:plasma membrane"/>
    <property type="evidence" value="ECO:0007669"/>
    <property type="project" value="UniProtKB-SubCell"/>
</dbReference>
<keyword evidence="5 6" id="KW-0472">Membrane</keyword>
<organism evidence="8 9">
    <name type="scientific">Bacillus benzoevorans</name>
    <dbReference type="NCBI Taxonomy" id="1456"/>
    <lineage>
        <taxon>Bacteria</taxon>
        <taxon>Bacillati</taxon>
        <taxon>Bacillota</taxon>
        <taxon>Bacilli</taxon>
        <taxon>Bacillales</taxon>
        <taxon>Bacillaceae</taxon>
        <taxon>Bacillus</taxon>
    </lineage>
</organism>
<protein>
    <submittedName>
        <fullName evidence="8">UMF1 family MFS transporter</fullName>
    </submittedName>
</protein>
<gene>
    <name evidence="8" type="ORF">HNR53_000648</name>
</gene>
<dbReference type="RefSeq" id="WP_184522698.1">
    <property type="nucleotide sequence ID" value="NZ_JACHGK010000001.1"/>
</dbReference>
<dbReference type="CDD" id="cd17482">
    <property type="entry name" value="MFS_YxiO_like"/>
    <property type="match status" value="1"/>
</dbReference>
<dbReference type="SUPFAM" id="SSF103473">
    <property type="entry name" value="MFS general substrate transporter"/>
    <property type="match status" value="1"/>
</dbReference>
<feature type="transmembrane region" description="Helical" evidence="6">
    <location>
        <begin position="180"/>
        <end position="201"/>
    </location>
</feature>
<dbReference type="Gene3D" id="1.20.1250.20">
    <property type="entry name" value="MFS general substrate transporter like domains"/>
    <property type="match status" value="2"/>
</dbReference>
<evidence type="ECO:0000256" key="4">
    <source>
        <dbReference type="ARBA" id="ARBA00022989"/>
    </source>
</evidence>
<proteinExistence type="predicted"/>
<feature type="transmembrane region" description="Helical" evidence="6">
    <location>
        <begin position="83"/>
        <end position="101"/>
    </location>
</feature>
<name>A0A7X0HNJ7_9BACI</name>
<evidence type="ECO:0000256" key="3">
    <source>
        <dbReference type="ARBA" id="ARBA00022692"/>
    </source>
</evidence>
<dbReference type="Proteomes" id="UP000531594">
    <property type="component" value="Unassembled WGS sequence"/>
</dbReference>
<feature type="transmembrane region" description="Helical" evidence="6">
    <location>
        <begin position="237"/>
        <end position="260"/>
    </location>
</feature>
<feature type="transmembrane region" description="Helical" evidence="6">
    <location>
        <begin position="326"/>
        <end position="348"/>
    </location>
</feature>
<feature type="transmembrane region" description="Helical" evidence="6">
    <location>
        <begin position="107"/>
        <end position="127"/>
    </location>
</feature>
<reference evidence="8 9" key="1">
    <citation type="submission" date="2020-08" db="EMBL/GenBank/DDBJ databases">
        <title>Genomic Encyclopedia of Type Strains, Phase IV (KMG-IV): sequencing the most valuable type-strain genomes for metagenomic binning, comparative biology and taxonomic classification.</title>
        <authorList>
            <person name="Goeker M."/>
        </authorList>
    </citation>
    <scope>NUCLEOTIDE SEQUENCE [LARGE SCALE GENOMIC DNA]</scope>
    <source>
        <strain evidence="8 9">DSM 5391</strain>
    </source>
</reference>
<dbReference type="AlphaFoldDB" id="A0A7X0HNJ7"/>
<feature type="domain" description="Major facilitator superfamily (MFS) profile" evidence="7">
    <location>
        <begin position="236"/>
        <end position="431"/>
    </location>
</feature>
<keyword evidence="3 6" id="KW-0812">Transmembrane</keyword>
<evidence type="ECO:0000256" key="5">
    <source>
        <dbReference type="ARBA" id="ARBA00023136"/>
    </source>
</evidence>
<evidence type="ECO:0000259" key="7">
    <source>
        <dbReference type="PROSITE" id="PS50850"/>
    </source>
</evidence>
<comment type="subcellular location">
    <subcellularLocation>
        <location evidence="1">Cell membrane</location>
        <topology evidence="1">Multi-pass membrane protein</topology>
    </subcellularLocation>
</comment>
<accession>A0A7X0HNJ7</accession>
<dbReference type="PROSITE" id="PS50850">
    <property type="entry name" value="MFS"/>
    <property type="match status" value="1"/>
</dbReference>
<evidence type="ECO:0000256" key="2">
    <source>
        <dbReference type="ARBA" id="ARBA00022448"/>
    </source>
</evidence>
<feature type="transmembrane region" description="Helical" evidence="6">
    <location>
        <begin position="360"/>
        <end position="385"/>
    </location>
</feature>
<dbReference type="Pfam" id="PF11700">
    <property type="entry name" value="ATG22"/>
    <property type="match status" value="2"/>
</dbReference>
<feature type="transmembrane region" description="Helical" evidence="6">
    <location>
        <begin position="54"/>
        <end position="76"/>
    </location>
</feature>
<evidence type="ECO:0000313" key="9">
    <source>
        <dbReference type="Proteomes" id="UP000531594"/>
    </source>
</evidence>
<dbReference type="InterPro" id="IPR050495">
    <property type="entry name" value="ATG22/LtaA_families"/>
</dbReference>
<feature type="transmembrane region" description="Helical" evidence="6">
    <location>
        <begin position="272"/>
        <end position="290"/>
    </location>
</feature>
<dbReference type="InterPro" id="IPR036259">
    <property type="entry name" value="MFS_trans_sf"/>
</dbReference>
<feature type="transmembrane region" description="Helical" evidence="6">
    <location>
        <begin position="148"/>
        <end position="168"/>
    </location>
</feature>
<keyword evidence="4 6" id="KW-1133">Transmembrane helix</keyword>
<dbReference type="GO" id="GO:0022857">
    <property type="term" value="F:transmembrane transporter activity"/>
    <property type="evidence" value="ECO:0007669"/>
    <property type="project" value="InterPro"/>
</dbReference>
<dbReference type="EMBL" id="JACHGK010000001">
    <property type="protein sequence ID" value="MBB6444060.1"/>
    <property type="molecule type" value="Genomic_DNA"/>
</dbReference>
<sequence>MGKFNKAEKSWMMYDWASSAYFLIITTAIFPIFYKATAENAGVNPTNATAYLGYTISISTFILAILGPVLGTLADFKGMKSKFFNFFFIMGTLSTAALLFVPGDNWLLLLIIYTITSLGARGANVFYDAYIVDVTDNERMDEVSAKGFALGYVGSVIPFVLCIALITLSQMEILPLSVSVASRIAFLITVIWWIVFTIPMFKHVRQTHWVEREPRIIYTSFKRLGETFREIRKYRAIFLFLVSYFFYIDGVGTIIAMSTAYGTDLGLSSTELIIALLAVQIVAAPFSVLFGKLANKYGAKKMIYAGIIIYMIVCIYAMFLKTIVDFWVLAMLVASAQGGIQALSRSYFAQMVPKEKSNEFFGFYNIFGRFAAVTGPFLVAVITQLTGSTPLGVFSLVILFLIGLVVLFFVPKTAVTMEPMGTSKTGIDLDK</sequence>
<comment type="caution">
    <text evidence="8">The sequence shown here is derived from an EMBL/GenBank/DDBJ whole genome shotgun (WGS) entry which is preliminary data.</text>
</comment>
<keyword evidence="9" id="KW-1185">Reference proteome</keyword>
<dbReference type="InterPro" id="IPR020846">
    <property type="entry name" value="MFS_dom"/>
</dbReference>
<dbReference type="PANTHER" id="PTHR23519">
    <property type="entry name" value="AUTOPHAGY-RELATED PROTEIN 22"/>
    <property type="match status" value="1"/>
</dbReference>